<dbReference type="Gene3D" id="1.20.1070.10">
    <property type="entry name" value="Rhodopsin 7-helix transmembrane proteins"/>
    <property type="match status" value="1"/>
</dbReference>
<dbReference type="InterPro" id="IPR017983">
    <property type="entry name" value="GPCR_2_secretin-like_CS"/>
</dbReference>
<keyword evidence="8" id="KW-1185">Reference proteome</keyword>
<dbReference type="GO" id="GO:0004930">
    <property type="term" value="F:G protein-coupled receptor activity"/>
    <property type="evidence" value="ECO:0007669"/>
    <property type="project" value="InterPro"/>
</dbReference>
<feature type="transmembrane region" description="Helical" evidence="6">
    <location>
        <begin position="20"/>
        <end position="38"/>
    </location>
</feature>
<dbReference type="PROSITE" id="PS00650">
    <property type="entry name" value="G_PROTEIN_RECEP_F2_2"/>
    <property type="match status" value="1"/>
</dbReference>
<organism evidence="7 8">
    <name type="scientific">Lates calcarifer</name>
    <name type="common">Barramundi</name>
    <name type="synonym">Holocentrus calcarifer</name>
    <dbReference type="NCBI Taxonomy" id="8187"/>
    <lineage>
        <taxon>Eukaryota</taxon>
        <taxon>Metazoa</taxon>
        <taxon>Chordata</taxon>
        <taxon>Craniata</taxon>
        <taxon>Vertebrata</taxon>
        <taxon>Euteleostomi</taxon>
        <taxon>Actinopterygii</taxon>
        <taxon>Neopterygii</taxon>
        <taxon>Teleostei</taxon>
        <taxon>Neoteleostei</taxon>
        <taxon>Acanthomorphata</taxon>
        <taxon>Carangaria</taxon>
        <taxon>Carangaria incertae sedis</taxon>
        <taxon>Centropomidae</taxon>
        <taxon>Lates</taxon>
    </lineage>
</organism>
<dbReference type="Proteomes" id="UP000314980">
    <property type="component" value="Unassembled WGS sequence"/>
</dbReference>
<keyword evidence="4 6" id="KW-0472">Membrane</keyword>
<reference evidence="7" key="3">
    <citation type="submission" date="2025-09" db="UniProtKB">
        <authorList>
            <consortium name="Ensembl"/>
        </authorList>
    </citation>
    <scope>IDENTIFICATION</scope>
</reference>
<dbReference type="GO" id="GO:0005886">
    <property type="term" value="C:plasma membrane"/>
    <property type="evidence" value="ECO:0007669"/>
    <property type="project" value="TreeGrafter"/>
</dbReference>
<feature type="compositionally biased region" description="Basic and acidic residues" evidence="5">
    <location>
        <begin position="157"/>
        <end position="167"/>
    </location>
</feature>
<dbReference type="Ensembl" id="ENSLCAT00010044368.1">
    <property type="protein sequence ID" value="ENSLCAP00010043308.1"/>
    <property type="gene ID" value="ENSLCAG00010020175.1"/>
</dbReference>
<dbReference type="InParanoid" id="A0A4W6EY35"/>
<dbReference type="InterPro" id="IPR000832">
    <property type="entry name" value="GPCR_2_secretin-like"/>
</dbReference>
<evidence type="ECO:0000256" key="2">
    <source>
        <dbReference type="ARBA" id="ARBA00022692"/>
    </source>
</evidence>
<dbReference type="PANTHER" id="PTHR12011:SF277">
    <property type="entry name" value="ADHESION G-PROTEIN COUPLED RECEPTOR G4"/>
    <property type="match status" value="1"/>
</dbReference>
<dbReference type="Pfam" id="PF00002">
    <property type="entry name" value="7tm_2"/>
    <property type="match status" value="1"/>
</dbReference>
<dbReference type="PANTHER" id="PTHR12011">
    <property type="entry name" value="ADHESION G-PROTEIN COUPLED RECEPTOR"/>
    <property type="match status" value="1"/>
</dbReference>
<keyword evidence="2 6" id="KW-0812">Transmembrane</keyword>
<evidence type="ECO:0000313" key="8">
    <source>
        <dbReference type="Proteomes" id="UP000314980"/>
    </source>
</evidence>
<evidence type="ECO:0000256" key="5">
    <source>
        <dbReference type="SAM" id="MobiDB-lite"/>
    </source>
</evidence>
<feature type="compositionally biased region" description="Basic residues" evidence="5">
    <location>
        <begin position="176"/>
        <end position="185"/>
    </location>
</feature>
<evidence type="ECO:0000256" key="6">
    <source>
        <dbReference type="SAM" id="Phobius"/>
    </source>
</evidence>
<reference evidence="7" key="2">
    <citation type="submission" date="2025-08" db="UniProtKB">
        <authorList>
            <consortium name="Ensembl"/>
        </authorList>
    </citation>
    <scope>IDENTIFICATION</scope>
</reference>
<evidence type="ECO:0000256" key="1">
    <source>
        <dbReference type="ARBA" id="ARBA00004141"/>
    </source>
</evidence>
<keyword evidence="3 6" id="KW-1133">Transmembrane helix</keyword>
<protein>
    <recommendedName>
        <fullName evidence="9">Adhesion G protein-coupled receptor G4b</fullName>
    </recommendedName>
</protein>
<evidence type="ECO:0000256" key="4">
    <source>
        <dbReference type="ARBA" id="ARBA00023136"/>
    </source>
</evidence>
<evidence type="ECO:0008006" key="9">
    <source>
        <dbReference type="Google" id="ProtNLM"/>
    </source>
</evidence>
<evidence type="ECO:0000256" key="3">
    <source>
        <dbReference type="ARBA" id="ARBA00022989"/>
    </source>
</evidence>
<accession>A0A4W6EY35</accession>
<feature type="transmembrane region" description="Helical" evidence="6">
    <location>
        <begin position="44"/>
        <end position="66"/>
    </location>
</feature>
<sequence>MRVNSPAGTRSGLMHDLKGVASLTLLLGLTWTVGFFTFGPARVVLLYLFSGLNTLQGFFIFLFHCLMKENVRKQWRIHLCFGRFRLEEHSGMTAMSHHLLACKFNSKSGFTLVCTGNSGLDFCYLCFVVVVQSGATQSQQEFPAPQKAHRLPPIPARETRPARDQTWVREQSTVNPKHHTSLQNL</sequence>
<evidence type="ECO:0000313" key="7">
    <source>
        <dbReference type="Ensembl" id="ENSLCAP00010043308.1"/>
    </source>
</evidence>
<name>A0A4W6EY35_LATCA</name>
<dbReference type="GO" id="GO:0007189">
    <property type="term" value="P:adenylate cyclase-activating G protein-coupled receptor signaling pathway"/>
    <property type="evidence" value="ECO:0007669"/>
    <property type="project" value="TreeGrafter"/>
</dbReference>
<feature type="region of interest" description="Disordered" evidence="5">
    <location>
        <begin position="141"/>
        <end position="185"/>
    </location>
</feature>
<dbReference type="GeneTree" id="ENSGT00940000156341"/>
<proteinExistence type="predicted"/>
<dbReference type="AlphaFoldDB" id="A0A4W6EY35"/>
<reference evidence="8" key="1">
    <citation type="submission" date="2015-09" db="EMBL/GenBank/DDBJ databases">
        <authorList>
            <person name="Sai Rama Sridatta P."/>
        </authorList>
    </citation>
    <scope>NUCLEOTIDE SEQUENCE [LARGE SCALE GENOMIC DNA]</scope>
</reference>
<comment type="subcellular location">
    <subcellularLocation>
        <location evidence="1">Membrane</location>
        <topology evidence="1">Multi-pass membrane protein</topology>
    </subcellularLocation>
</comment>